<comment type="caution">
    <text evidence="1">The sequence shown here is derived from an EMBL/GenBank/DDBJ whole genome shotgun (WGS) entry which is preliminary data.</text>
</comment>
<organism evidence="1 2">
    <name type="scientific">Nocardiopsis endophytica</name>
    <dbReference type="NCBI Taxonomy" id="3018445"/>
    <lineage>
        <taxon>Bacteria</taxon>
        <taxon>Bacillati</taxon>
        <taxon>Actinomycetota</taxon>
        <taxon>Actinomycetes</taxon>
        <taxon>Streptosporangiales</taxon>
        <taxon>Nocardiopsidaceae</taxon>
        <taxon>Nocardiopsis</taxon>
    </lineage>
</organism>
<reference evidence="1 2" key="1">
    <citation type="submission" date="2023-01" db="EMBL/GenBank/DDBJ databases">
        <title>Draft genome sequence of Nocardiopsis sp. RSe5-2 isolated from halophytes.</title>
        <authorList>
            <person name="Duangmal K."/>
            <person name="Chantavorakit T."/>
        </authorList>
    </citation>
    <scope>NUCLEOTIDE SEQUENCE [LARGE SCALE GENOMIC DNA]</scope>
    <source>
        <strain evidence="1 2">RSe5-2</strain>
    </source>
</reference>
<protein>
    <recommendedName>
        <fullName evidence="3">Enduracididine biosynthesis enzyme MppR</fullName>
    </recommendedName>
</protein>
<dbReference type="Proteomes" id="UP001527866">
    <property type="component" value="Unassembled WGS sequence"/>
</dbReference>
<accession>A0ABT4U3B6</accession>
<keyword evidence="2" id="KW-1185">Reference proteome</keyword>
<proteinExistence type="predicted"/>
<evidence type="ECO:0008006" key="3">
    <source>
        <dbReference type="Google" id="ProtNLM"/>
    </source>
</evidence>
<gene>
    <name evidence="1" type="ORF">O4J56_09835</name>
</gene>
<evidence type="ECO:0000313" key="2">
    <source>
        <dbReference type="Proteomes" id="UP001527866"/>
    </source>
</evidence>
<evidence type="ECO:0000313" key="1">
    <source>
        <dbReference type="EMBL" id="MDA2810935.1"/>
    </source>
</evidence>
<dbReference type="RefSeq" id="WP_270685343.1">
    <property type="nucleotide sequence ID" value="NZ_JAQFWQ010000021.1"/>
</dbReference>
<dbReference type="EMBL" id="JAQFWQ010000021">
    <property type="protein sequence ID" value="MDA2810935.1"/>
    <property type="molecule type" value="Genomic_DNA"/>
</dbReference>
<sequence length="288" mass="29809">MPDDTTAARPGTVPAGPETAGTMFAALYGELAWHPWHGPEAEQDAYALFRDRSLAMGWMDDTSAGAVGGPSDRAPSAPGLWAMNDAGWEHPLAAPGAGLVSWFQVEAGPVAADRPLPVQPFLRCAGDATARAGRAVLSAVQVLLPVQGIDASARPARARVPAAVTAGWFAARAPGSRVEAEVVVSAGRDRSIVEAGGELAERIGRLDQDVFLCRSSEAVGQEAVPAPPFDDGFWNGPPLHGIALRGGLAEWSVEAVGWLAEAVADISAGLGVRTPLLFTAVRTPEAQG</sequence>
<name>A0ABT4U3B6_9ACTN</name>